<gene>
    <name evidence="3" type="ORF">BDZ85DRAFT_87268</name>
</gene>
<keyword evidence="4" id="KW-1185">Reference proteome</keyword>
<dbReference type="PANTHER" id="PTHR10067:SF17">
    <property type="entry name" value="PHOSPHATIDYLSERINE DECARBOXYLASE PROENZYME 2"/>
    <property type="match status" value="1"/>
</dbReference>
<name>A0A6A6GH26_9PEZI</name>
<evidence type="ECO:0000313" key="4">
    <source>
        <dbReference type="Proteomes" id="UP000799538"/>
    </source>
</evidence>
<dbReference type="Pfam" id="PF02666">
    <property type="entry name" value="PS_Dcarbxylase"/>
    <property type="match status" value="1"/>
</dbReference>
<dbReference type="EMBL" id="ML992504">
    <property type="protein sequence ID" value="KAF2225015.1"/>
    <property type="molecule type" value="Genomic_DNA"/>
</dbReference>
<dbReference type="Proteomes" id="UP000799538">
    <property type="component" value="Unassembled WGS sequence"/>
</dbReference>
<accession>A0A6A6GH26</accession>
<reference evidence="4" key="1">
    <citation type="journal article" date="2020" name="Stud. Mycol.">
        <title>101 Dothideomycetes genomes: A test case for predicting lifestyles and emergence of pathogens.</title>
        <authorList>
            <person name="Haridas S."/>
            <person name="Albert R."/>
            <person name="Binder M."/>
            <person name="Bloem J."/>
            <person name="LaButti K."/>
            <person name="Salamov A."/>
            <person name="Andreopoulos B."/>
            <person name="Baker S."/>
            <person name="Barry K."/>
            <person name="Bills G."/>
            <person name="Bluhm B."/>
            <person name="Cannon C."/>
            <person name="Castanera R."/>
            <person name="Culley D."/>
            <person name="Daum C."/>
            <person name="Ezra D."/>
            <person name="Gonzalez J."/>
            <person name="Henrissat B."/>
            <person name="Kuo A."/>
            <person name="Liang C."/>
            <person name="Lipzen A."/>
            <person name="Lutzoni F."/>
            <person name="Magnuson J."/>
            <person name="Mondo S."/>
            <person name="Nolan M."/>
            <person name="Ohm R."/>
            <person name="Pangilinan J."/>
            <person name="Park H.-J."/>
            <person name="Ramirez L."/>
            <person name="Alfaro M."/>
            <person name="Sun H."/>
            <person name="Tritt A."/>
            <person name="Yoshinaga Y."/>
            <person name="Zwiers L.-H."/>
            <person name="Turgeon B."/>
            <person name="Goodwin S."/>
            <person name="Spatafora J."/>
            <person name="Crous P."/>
            <person name="Grigoriev I."/>
        </authorList>
    </citation>
    <scope>NUCLEOTIDE SEQUENCE [LARGE SCALE GENOMIC DNA]</scope>
    <source>
        <strain evidence="4">CECT 20119</strain>
    </source>
</reference>
<organism evidence="3 4">
    <name type="scientific">Elsinoe ampelina</name>
    <dbReference type="NCBI Taxonomy" id="302913"/>
    <lineage>
        <taxon>Eukaryota</taxon>
        <taxon>Fungi</taxon>
        <taxon>Dikarya</taxon>
        <taxon>Ascomycota</taxon>
        <taxon>Pezizomycotina</taxon>
        <taxon>Dothideomycetes</taxon>
        <taxon>Dothideomycetidae</taxon>
        <taxon>Myriangiales</taxon>
        <taxon>Elsinoaceae</taxon>
        <taxon>Elsinoe</taxon>
    </lineage>
</organism>
<sequence length="339" mass="38632">MPLFVRLGMHLLYCGSPQIRLLQTDAAKHLLKEQTERLGRLYDSTDSRDYIRYFIQHYHLEDTETEWEFEHLESYESFNEFFGRALKPAARPITDPDDEDAISAAADSRTVVYRSILQATQFWIKGFGFSLETLIENEAWARELGSASIAIHRLAPQDYHRWHSPVEGTIVDIKEIPGAYYTVNPQAVRQANTLDVFCANRRSVMRIIEHSTGKYIFVVAIGAMLVGSIKYIEGIQTGEEVYRGRPLGYFQYGGSTVVVIFPENTVVFDPDLVRYSSGPGKQYETLVKAGERIGSFVGLIESTDSTLYSRRALGKKVAMSIWHERRVRELDARDAEIIS</sequence>
<evidence type="ECO:0000313" key="3">
    <source>
        <dbReference type="EMBL" id="KAF2225015.1"/>
    </source>
</evidence>
<protein>
    <submittedName>
        <fullName evidence="3">Phosphatidylserine decarboxylase-domain-containing protein</fullName>
    </submittedName>
</protein>
<dbReference type="AlphaFoldDB" id="A0A6A6GH26"/>
<dbReference type="GO" id="GO:0008654">
    <property type="term" value="P:phospholipid biosynthetic process"/>
    <property type="evidence" value="ECO:0007669"/>
    <property type="project" value="InterPro"/>
</dbReference>
<dbReference type="PANTHER" id="PTHR10067">
    <property type="entry name" value="PHOSPHATIDYLSERINE DECARBOXYLASE"/>
    <property type="match status" value="1"/>
</dbReference>
<evidence type="ECO:0000256" key="2">
    <source>
        <dbReference type="ARBA" id="ARBA00023239"/>
    </source>
</evidence>
<keyword evidence="1" id="KW-0210">Decarboxylase</keyword>
<dbReference type="GO" id="GO:0004609">
    <property type="term" value="F:phosphatidylserine decarboxylase activity"/>
    <property type="evidence" value="ECO:0007669"/>
    <property type="project" value="InterPro"/>
</dbReference>
<dbReference type="InterPro" id="IPR003817">
    <property type="entry name" value="PS_Dcarbxylase"/>
</dbReference>
<dbReference type="OrthoDB" id="5973539at2759"/>
<keyword evidence="2" id="KW-0456">Lyase</keyword>
<evidence type="ECO:0000256" key="1">
    <source>
        <dbReference type="ARBA" id="ARBA00022793"/>
    </source>
</evidence>
<proteinExistence type="predicted"/>